<protein>
    <submittedName>
        <fullName evidence="2">Sex comb on midleg-like protein 1</fullName>
    </submittedName>
</protein>
<sequence length="103" mass="11287">MTPLPPPSHDPLQHCAAEPCTLRNIRKSCNTLRAKLVRFQRGSKFTNNNSKSILKHSSRHPAVNGEPPSNSHQGAEICEIEVEGSINLPDNGISMRRSGHLGI</sequence>
<feature type="region of interest" description="Disordered" evidence="1">
    <location>
        <begin position="46"/>
        <end position="74"/>
    </location>
</feature>
<organism evidence="2 3">
    <name type="scientific">Striga asiatica</name>
    <name type="common">Asiatic witchweed</name>
    <name type="synonym">Buchnera asiatica</name>
    <dbReference type="NCBI Taxonomy" id="4170"/>
    <lineage>
        <taxon>Eukaryota</taxon>
        <taxon>Viridiplantae</taxon>
        <taxon>Streptophyta</taxon>
        <taxon>Embryophyta</taxon>
        <taxon>Tracheophyta</taxon>
        <taxon>Spermatophyta</taxon>
        <taxon>Magnoliopsida</taxon>
        <taxon>eudicotyledons</taxon>
        <taxon>Gunneridae</taxon>
        <taxon>Pentapetalae</taxon>
        <taxon>asterids</taxon>
        <taxon>lamiids</taxon>
        <taxon>Lamiales</taxon>
        <taxon>Orobanchaceae</taxon>
        <taxon>Buchnereae</taxon>
        <taxon>Striga</taxon>
    </lineage>
</organism>
<dbReference type="EMBL" id="BKCP01002447">
    <property type="protein sequence ID" value="GER28377.1"/>
    <property type="molecule type" value="Genomic_DNA"/>
</dbReference>
<keyword evidence="3" id="KW-1185">Reference proteome</keyword>
<reference evidence="3" key="1">
    <citation type="journal article" date="2019" name="Curr. Biol.">
        <title>Genome Sequence of Striga asiatica Provides Insight into the Evolution of Plant Parasitism.</title>
        <authorList>
            <person name="Yoshida S."/>
            <person name="Kim S."/>
            <person name="Wafula E.K."/>
            <person name="Tanskanen J."/>
            <person name="Kim Y.M."/>
            <person name="Honaas L."/>
            <person name="Yang Z."/>
            <person name="Spallek T."/>
            <person name="Conn C.E."/>
            <person name="Ichihashi Y."/>
            <person name="Cheong K."/>
            <person name="Cui S."/>
            <person name="Der J.P."/>
            <person name="Gundlach H."/>
            <person name="Jiao Y."/>
            <person name="Hori C."/>
            <person name="Ishida J.K."/>
            <person name="Kasahara H."/>
            <person name="Kiba T."/>
            <person name="Kim M.S."/>
            <person name="Koo N."/>
            <person name="Laohavisit A."/>
            <person name="Lee Y.H."/>
            <person name="Lumba S."/>
            <person name="McCourt P."/>
            <person name="Mortimer J.C."/>
            <person name="Mutuku J.M."/>
            <person name="Nomura T."/>
            <person name="Sasaki-Sekimoto Y."/>
            <person name="Seto Y."/>
            <person name="Wang Y."/>
            <person name="Wakatake T."/>
            <person name="Sakakibara H."/>
            <person name="Demura T."/>
            <person name="Yamaguchi S."/>
            <person name="Yoneyama K."/>
            <person name="Manabe R.I."/>
            <person name="Nelson D.C."/>
            <person name="Schulman A.H."/>
            <person name="Timko M.P."/>
            <person name="dePamphilis C.W."/>
            <person name="Choi D."/>
            <person name="Shirasu K."/>
        </authorList>
    </citation>
    <scope>NUCLEOTIDE SEQUENCE [LARGE SCALE GENOMIC DNA]</scope>
    <source>
        <strain evidence="3">cv. UVA1</strain>
    </source>
</reference>
<accession>A0A5A7P6U2</accession>
<dbReference type="Proteomes" id="UP000325081">
    <property type="component" value="Unassembled WGS sequence"/>
</dbReference>
<name>A0A5A7P6U2_STRAF</name>
<evidence type="ECO:0000313" key="3">
    <source>
        <dbReference type="Proteomes" id="UP000325081"/>
    </source>
</evidence>
<evidence type="ECO:0000313" key="2">
    <source>
        <dbReference type="EMBL" id="GER28377.1"/>
    </source>
</evidence>
<proteinExistence type="predicted"/>
<comment type="caution">
    <text evidence="2">The sequence shown here is derived from an EMBL/GenBank/DDBJ whole genome shotgun (WGS) entry which is preliminary data.</text>
</comment>
<gene>
    <name evidence="2" type="ORF">STAS_04159</name>
</gene>
<dbReference type="AlphaFoldDB" id="A0A5A7P6U2"/>
<evidence type="ECO:0000256" key="1">
    <source>
        <dbReference type="SAM" id="MobiDB-lite"/>
    </source>
</evidence>